<protein>
    <submittedName>
        <fullName evidence="1">Uncharacterized protein</fullName>
    </submittedName>
</protein>
<gene>
    <name evidence="1" type="ORF">AMURIS_05252</name>
</gene>
<dbReference type="RefSeq" id="WP_103242428.1">
    <property type="nucleotide sequence ID" value="NZ_JANJZD010000057.1"/>
</dbReference>
<dbReference type="Proteomes" id="UP000236311">
    <property type="component" value="Unassembled WGS sequence"/>
</dbReference>
<dbReference type="EMBL" id="OFSM01000052">
    <property type="protein sequence ID" value="SOY32487.1"/>
    <property type="molecule type" value="Genomic_DNA"/>
</dbReference>
<dbReference type="AlphaFoldDB" id="A0A2K4ZPU4"/>
<sequence>METLIGLIIFGLIFGIPAFMRNYTFDHRLPPDGYKVDHGAMSHDLAMGKSKNEVMDKCNRGGYDVKK</sequence>
<evidence type="ECO:0000313" key="2">
    <source>
        <dbReference type="Proteomes" id="UP000236311"/>
    </source>
</evidence>
<accession>A0A2K4ZPU4</accession>
<keyword evidence="2" id="KW-1185">Reference proteome</keyword>
<organism evidence="1 2">
    <name type="scientific">Acetatifactor muris</name>
    <dbReference type="NCBI Taxonomy" id="879566"/>
    <lineage>
        <taxon>Bacteria</taxon>
        <taxon>Bacillati</taxon>
        <taxon>Bacillota</taxon>
        <taxon>Clostridia</taxon>
        <taxon>Lachnospirales</taxon>
        <taxon>Lachnospiraceae</taxon>
        <taxon>Acetatifactor</taxon>
    </lineage>
</organism>
<reference evidence="1 2" key="1">
    <citation type="submission" date="2018-01" db="EMBL/GenBank/DDBJ databases">
        <authorList>
            <person name="Gaut B.S."/>
            <person name="Morton B.R."/>
            <person name="Clegg M.T."/>
            <person name="Duvall M.R."/>
        </authorList>
    </citation>
    <scope>NUCLEOTIDE SEQUENCE [LARGE SCALE GENOMIC DNA]</scope>
    <source>
        <strain evidence="1">GP69</strain>
    </source>
</reference>
<evidence type="ECO:0000313" key="1">
    <source>
        <dbReference type="EMBL" id="SOY32487.1"/>
    </source>
</evidence>
<proteinExistence type="predicted"/>
<name>A0A2K4ZPU4_9FIRM</name>
<dbReference type="OrthoDB" id="9847710at2"/>